<organism evidence="3 4">
    <name type="scientific">Kitasatospora herbaricolor</name>
    <dbReference type="NCBI Taxonomy" id="68217"/>
    <lineage>
        <taxon>Bacteria</taxon>
        <taxon>Bacillati</taxon>
        <taxon>Actinomycetota</taxon>
        <taxon>Actinomycetes</taxon>
        <taxon>Kitasatosporales</taxon>
        <taxon>Streptomycetaceae</taxon>
        <taxon>Kitasatospora</taxon>
    </lineage>
</organism>
<evidence type="ECO:0000259" key="2">
    <source>
        <dbReference type="Pfam" id="PF00582"/>
    </source>
</evidence>
<dbReference type="Proteomes" id="UP001432014">
    <property type="component" value="Chromosome"/>
</dbReference>
<proteinExistence type="inferred from homology"/>
<gene>
    <name evidence="3" type="ORF">OG469_06410</name>
</gene>
<dbReference type="PRINTS" id="PR01438">
    <property type="entry name" value="UNVRSLSTRESS"/>
</dbReference>
<feature type="domain" description="UspA" evidence="2">
    <location>
        <begin position="147"/>
        <end position="283"/>
    </location>
</feature>
<dbReference type="Gene3D" id="3.40.50.620">
    <property type="entry name" value="HUPs"/>
    <property type="match status" value="2"/>
</dbReference>
<evidence type="ECO:0000256" key="1">
    <source>
        <dbReference type="ARBA" id="ARBA00008791"/>
    </source>
</evidence>
<dbReference type="InterPro" id="IPR014729">
    <property type="entry name" value="Rossmann-like_a/b/a_fold"/>
</dbReference>
<comment type="similarity">
    <text evidence="1">Belongs to the universal stress protein A family.</text>
</comment>
<sequence>MNDPVVVGVDASESSRHALDWAADEAWLRSRPLHVLHAWFGETSRVPAGQELRVAQQEGERLLASAREQALGRRPGLSVTTELVDDHAREALSAGSKRAALLAVGARGSGGFARLLLGSTTLDATANAGCPVVVVHPAAHGPGKGGVVVGIQGNGHDDPALSFAFEAAQRRDLPLLALHTWTYPLISGPGHELPLVYEEGHIEADHERLLAEVLADWRERFPDTLVSTTSLRATPAKELVAASREHQLVVVGRRGEPRGPLGRLGSTSQAVVQHAECPVAVVPAD</sequence>
<feature type="domain" description="UspA" evidence="2">
    <location>
        <begin position="1"/>
        <end position="136"/>
    </location>
</feature>
<accession>A0ABZ1W2W2</accession>
<dbReference type="SUPFAM" id="SSF52402">
    <property type="entry name" value="Adenine nucleotide alpha hydrolases-like"/>
    <property type="match status" value="2"/>
</dbReference>
<protein>
    <submittedName>
        <fullName evidence="3">Universal stress protein</fullName>
    </submittedName>
</protein>
<dbReference type="InterPro" id="IPR006016">
    <property type="entry name" value="UspA"/>
</dbReference>
<dbReference type="Pfam" id="PF00582">
    <property type="entry name" value="Usp"/>
    <property type="match status" value="2"/>
</dbReference>
<reference evidence="3 4" key="1">
    <citation type="submission" date="2022-10" db="EMBL/GenBank/DDBJ databases">
        <title>The complete genomes of actinobacterial strains from the NBC collection.</title>
        <authorList>
            <person name="Joergensen T.S."/>
            <person name="Alvarez Arevalo M."/>
            <person name="Sterndorff E.B."/>
            <person name="Faurdal D."/>
            <person name="Vuksanovic O."/>
            <person name="Mourched A.-S."/>
            <person name="Charusanti P."/>
            <person name="Shaw S."/>
            <person name="Blin K."/>
            <person name="Weber T."/>
        </authorList>
    </citation>
    <scope>NUCLEOTIDE SEQUENCE [LARGE SCALE GENOMIC DNA]</scope>
    <source>
        <strain evidence="3 4">NBC_01247</strain>
    </source>
</reference>
<dbReference type="InterPro" id="IPR006015">
    <property type="entry name" value="Universal_stress_UspA"/>
</dbReference>
<dbReference type="PANTHER" id="PTHR46268:SF6">
    <property type="entry name" value="UNIVERSAL STRESS PROTEIN UP12"/>
    <property type="match status" value="1"/>
</dbReference>
<dbReference type="RefSeq" id="WP_329500233.1">
    <property type="nucleotide sequence ID" value="NZ_CP108460.1"/>
</dbReference>
<dbReference type="EMBL" id="CP108482">
    <property type="protein sequence ID" value="WUS55177.1"/>
    <property type="molecule type" value="Genomic_DNA"/>
</dbReference>
<keyword evidence="4" id="KW-1185">Reference proteome</keyword>
<name>A0ABZ1W2W2_9ACTN</name>
<evidence type="ECO:0000313" key="4">
    <source>
        <dbReference type="Proteomes" id="UP001432014"/>
    </source>
</evidence>
<dbReference type="PANTHER" id="PTHR46268">
    <property type="entry name" value="STRESS RESPONSE PROTEIN NHAX"/>
    <property type="match status" value="1"/>
</dbReference>
<evidence type="ECO:0000313" key="3">
    <source>
        <dbReference type="EMBL" id="WUS55177.1"/>
    </source>
</evidence>